<dbReference type="NCBIfam" id="TIGR00882">
    <property type="entry name" value="2A0105"/>
    <property type="match status" value="1"/>
</dbReference>
<keyword evidence="5 9" id="KW-0812">Transmembrane</keyword>
<protein>
    <submittedName>
        <fullName evidence="11">MFS transporter</fullName>
    </submittedName>
</protein>
<dbReference type="InterPro" id="IPR000576">
    <property type="entry name" value="LacY/RafB_perm_fam"/>
</dbReference>
<evidence type="ECO:0000256" key="6">
    <source>
        <dbReference type="ARBA" id="ARBA00022989"/>
    </source>
</evidence>
<feature type="transmembrane region" description="Helical" evidence="9">
    <location>
        <begin position="379"/>
        <end position="403"/>
    </location>
</feature>
<keyword evidence="12" id="KW-1185">Reference proteome</keyword>
<accession>A0A502GUR3</accession>
<comment type="subcellular location">
    <subcellularLocation>
        <location evidence="1">Cell inner membrane</location>
        <topology evidence="1">Multi-pass membrane protein</topology>
    </subcellularLocation>
</comment>
<keyword evidence="4" id="KW-0997">Cell inner membrane</keyword>
<feature type="transmembrane region" description="Helical" evidence="9">
    <location>
        <begin position="78"/>
        <end position="99"/>
    </location>
</feature>
<organism evidence="11 12">
    <name type="scientific">Ewingella americana</name>
    <dbReference type="NCBI Taxonomy" id="41202"/>
    <lineage>
        <taxon>Bacteria</taxon>
        <taxon>Pseudomonadati</taxon>
        <taxon>Pseudomonadota</taxon>
        <taxon>Gammaproteobacteria</taxon>
        <taxon>Enterobacterales</taxon>
        <taxon>Yersiniaceae</taxon>
        <taxon>Ewingella</taxon>
    </lineage>
</organism>
<dbReference type="OrthoDB" id="7065110at2"/>
<feature type="transmembrane region" description="Helical" evidence="9">
    <location>
        <begin position="12"/>
        <end position="36"/>
    </location>
</feature>
<comment type="caution">
    <text evidence="11">The sequence shown here is derived from an EMBL/GenBank/DDBJ whole genome shotgun (WGS) entry which is preliminary data.</text>
</comment>
<dbReference type="PANTHER" id="PTHR23522">
    <property type="entry name" value="BLL5896 PROTEIN"/>
    <property type="match status" value="1"/>
</dbReference>
<dbReference type="AlphaFoldDB" id="A0A502GUR3"/>
<feature type="transmembrane region" description="Helical" evidence="9">
    <location>
        <begin position="222"/>
        <end position="239"/>
    </location>
</feature>
<evidence type="ECO:0000259" key="10">
    <source>
        <dbReference type="PROSITE" id="PS50850"/>
    </source>
</evidence>
<dbReference type="PROSITE" id="PS50850">
    <property type="entry name" value="MFS"/>
    <property type="match status" value="1"/>
</dbReference>
<evidence type="ECO:0000313" key="11">
    <source>
        <dbReference type="EMBL" id="TPG64970.1"/>
    </source>
</evidence>
<dbReference type="EMBL" id="RCZD01000001">
    <property type="protein sequence ID" value="TPG64970.1"/>
    <property type="molecule type" value="Genomic_DNA"/>
</dbReference>
<reference evidence="11 12" key="1">
    <citation type="journal article" date="2019" name="Environ. Microbiol.">
        <title>Species interactions and distinct microbial communities in high Arctic permafrost affected cryosols are associated with the CH4 and CO2 gas fluxes.</title>
        <authorList>
            <person name="Altshuler I."/>
            <person name="Hamel J."/>
            <person name="Turney S."/>
            <person name="Magnuson E."/>
            <person name="Levesque R."/>
            <person name="Greer C."/>
            <person name="Whyte L.G."/>
        </authorList>
    </citation>
    <scope>NUCLEOTIDE SEQUENCE [LARGE SCALE GENOMIC DNA]</scope>
    <source>
        <strain evidence="11 12">E4</strain>
    </source>
</reference>
<dbReference type="SUPFAM" id="SSF103473">
    <property type="entry name" value="MFS general substrate transporter"/>
    <property type="match status" value="1"/>
</dbReference>
<evidence type="ECO:0000256" key="8">
    <source>
        <dbReference type="SAM" id="MobiDB-lite"/>
    </source>
</evidence>
<evidence type="ECO:0000256" key="2">
    <source>
        <dbReference type="ARBA" id="ARBA00022448"/>
    </source>
</evidence>
<feature type="region of interest" description="Disordered" evidence="8">
    <location>
        <begin position="410"/>
        <end position="432"/>
    </location>
</feature>
<dbReference type="GO" id="GO:0005886">
    <property type="term" value="C:plasma membrane"/>
    <property type="evidence" value="ECO:0007669"/>
    <property type="project" value="UniProtKB-SubCell"/>
</dbReference>
<evidence type="ECO:0000256" key="5">
    <source>
        <dbReference type="ARBA" id="ARBA00022692"/>
    </source>
</evidence>
<feature type="transmembrane region" description="Helical" evidence="9">
    <location>
        <begin position="291"/>
        <end position="309"/>
    </location>
</feature>
<gene>
    <name evidence="11" type="ORF">EAH77_01615</name>
</gene>
<dbReference type="GO" id="GO:0015528">
    <property type="term" value="F:lactose:proton symporter activity"/>
    <property type="evidence" value="ECO:0007669"/>
    <property type="project" value="TreeGrafter"/>
</dbReference>
<dbReference type="Gene3D" id="1.20.1250.20">
    <property type="entry name" value="MFS general substrate transporter like domains"/>
    <property type="match status" value="2"/>
</dbReference>
<dbReference type="PRINTS" id="PR00174">
    <property type="entry name" value="LACYSMPORT"/>
</dbReference>
<dbReference type="InterPro" id="IPR036259">
    <property type="entry name" value="MFS_trans_sf"/>
</dbReference>
<feature type="transmembrane region" description="Helical" evidence="9">
    <location>
        <begin position="321"/>
        <end position="338"/>
    </location>
</feature>
<dbReference type="PANTHER" id="PTHR23522:SF10">
    <property type="entry name" value="3-PHENYLPROPIONIC ACID TRANSPORTER-RELATED"/>
    <property type="match status" value="1"/>
</dbReference>
<evidence type="ECO:0000256" key="7">
    <source>
        <dbReference type="ARBA" id="ARBA00023136"/>
    </source>
</evidence>
<feature type="domain" description="Major facilitator superfamily (MFS) profile" evidence="10">
    <location>
        <begin position="11"/>
        <end position="404"/>
    </location>
</feature>
<dbReference type="RefSeq" id="WP_140470054.1">
    <property type="nucleotide sequence ID" value="NZ_RCZD01000001.1"/>
</dbReference>
<proteinExistence type="predicted"/>
<keyword evidence="6 9" id="KW-1133">Transmembrane helix</keyword>
<feature type="transmembrane region" description="Helical" evidence="9">
    <location>
        <begin position="105"/>
        <end position="125"/>
    </location>
</feature>
<name>A0A502GUR3_9GAMM</name>
<evidence type="ECO:0000256" key="3">
    <source>
        <dbReference type="ARBA" id="ARBA00022475"/>
    </source>
</evidence>
<evidence type="ECO:0000256" key="1">
    <source>
        <dbReference type="ARBA" id="ARBA00004429"/>
    </source>
</evidence>
<feature type="transmembrane region" description="Helical" evidence="9">
    <location>
        <begin position="146"/>
        <end position="165"/>
    </location>
</feature>
<evidence type="ECO:0000256" key="9">
    <source>
        <dbReference type="SAM" id="Phobius"/>
    </source>
</evidence>
<sequence>MKAIKTASKTAYYKMSCFIFLYFFTWSSSFGLYALWLGQKAGLDSMSIGSVFAINGIFAVIMKPVYGYIMDKIGMSKSLLYFVVIISAMMAPFFIYVYQPLLEKHLMIGIVVGAFYLSLGWYAGVAASESYADRFSRLYSMEFGQIRMWGSLGWALAASFSGILFNLSPAWNFSLSSVTSLLMLGVLLSLKIGEDELRNNDVIAQDKIVFGDVILLLKNRKFWMFSLYVAGVAWMMFVAEQQFSRYFVTFFTTKEQGNAMYGYLSTVQSGLEFLMMMVIPFLVNYFGAKRGLLLVGLVVGLRLIASGLTSDPLLISLIKPFYGLEIALLLVSVFKYIAEHFHKRVNATMYLLGYQAMIYVGSIVVAPPAGYYYDRIGFAHTYLIMGGIALLFTLISTLTLSACHNRRDEQRGLTHASPPDITPSAQLTTIKR</sequence>
<feature type="transmembrane region" description="Helical" evidence="9">
    <location>
        <begin position="350"/>
        <end position="373"/>
    </location>
</feature>
<dbReference type="GO" id="GO:0030395">
    <property type="term" value="F:lactose binding"/>
    <property type="evidence" value="ECO:0007669"/>
    <property type="project" value="TreeGrafter"/>
</dbReference>
<evidence type="ECO:0000313" key="12">
    <source>
        <dbReference type="Proteomes" id="UP000317663"/>
    </source>
</evidence>
<evidence type="ECO:0000256" key="4">
    <source>
        <dbReference type="ARBA" id="ARBA00022519"/>
    </source>
</evidence>
<feature type="transmembrane region" description="Helical" evidence="9">
    <location>
        <begin position="259"/>
        <end position="279"/>
    </location>
</feature>
<dbReference type="Proteomes" id="UP000317663">
    <property type="component" value="Unassembled WGS sequence"/>
</dbReference>
<keyword evidence="2" id="KW-0813">Transport</keyword>
<feature type="compositionally biased region" description="Polar residues" evidence="8">
    <location>
        <begin position="423"/>
        <end position="432"/>
    </location>
</feature>
<feature type="transmembrane region" description="Helical" evidence="9">
    <location>
        <begin position="171"/>
        <end position="190"/>
    </location>
</feature>
<dbReference type="Pfam" id="PF01306">
    <property type="entry name" value="LacY_symp"/>
    <property type="match status" value="1"/>
</dbReference>
<keyword evidence="3" id="KW-1003">Cell membrane</keyword>
<dbReference type="InterPro" id="IPR020846">
    <property type="entry name" value="MFS_dom"/>
</dbReference>
<feature type="transmembrane region" description="Helical" evidence="9">
    <location>
        <begin position="48"/>
        <end position="66"/>
    </location>
</feature>
<keyword evidence="7 9" id="KW-0472">Membrane</keyword>